<dbReference type="InterPro" id="IPR005828">
    <property type="entry name" value="MFS_sugar_transport-like"/>
</dbReference>
<feature type="transmembrane region" description="Helical" evidence="6">
    <location>
        <begin position="459"/>
        <end position="476"/>
    </location>
</feature>
<dbReference type="PANTHER" id="PTHR48021">
    <property type="match status" value="1"/>
</dbReference>
<keyword evidence="9" id="KW-1185">Reference proteome</keyword>
<dbReference type="eggNOG" id="KOG0254">
    <property type="taxonomic scope" value="Eukaryota"/>
</dbReference>
<dbReference type="OrthoDB" id="8120565at2759"/>
<name>E9GTG6_DAPPU</name>
<feature type="transmembrane region" description="Helical" evidence="6">
    <location>
        <begin position="483"/>
        <end position="504"/>
    </location>
</feature>
<dbReference type="InterPro" id="IPR050549">
    <property type="entry name" value="MFS_Trehalose_Transporter"/>
</dbReference>
<dbReference type="Pfam" id="PF00083">
    <property type="entry name" value="Sugar_tr"/>
    <property type="match status" value="1"/>
</dbReference>
<dbReference type="PANTHER" id="PTHR48021:SF1">
    <property type="entry name" value="GH07001P-RELATED"/>
    <property type="match status" value="1"/>
</dbReference>
<evidence type="ECO:0000313" key="8">
    <source>
        <dbReference type="EMBL" id="EFX77219.1"/>
    </source>
</evidence>
<feature type="compositionally biased region" description="Low complexity" evidence="5">
    <location>
        <begin position="104"/>
        <end position="119"/>
    </location>
</feature>
<protein>
    <recommendedName>
        <fullName evidence="7">Major facilitator superfamily (MFS) profile domain-containing protein</fullName>
    </recommendedName>
</protein>
<dbReference type="GO" id="GO:0055085">
    <property type="term" value="P:transmembrane transport"/>
    <property type="evidence" value="ECO:0000318"/>
    <property type="project" value="GO_Central"/>
</dbReference>
<dbReference type="InterPro" id="IPR020846">
    <property type="entry name" value="MFS_dom"/>
</dbReference>
<dbReference type="InParanoid" id="E9GTG6"/>
<feature type="transmembrane region" description="Helical" evidence="6">
    <location>
        <begin position="555"/>
        <end position="575"/>
    </location>
</feature>
<feature type="region of interest" description="Disordered" evidence="5">
    <location>
        <begin position="93"/>
        <end position="154"/>
    </location>
</feature>
<dbReference type="InterPro" id="IPR003663">
    <property type="entry name" value="Sugar/inositol_transpt"/>
</dbReference>
<keyword evidence="4 6" id="KW-0472">Membrane</keyword>
<organism evidence="8 9">
    <name type="scientific">Daphnia pulex</name>
    <name type="common">Water flea</name>
    <dbReference type="NCBI Taxonomy" id="6669"/>
    <lineage>
        <taxon>Eukaryota</taxon>
        <taxon>Metazoa</taxon>
        <taxon>Ecdysozoa</taxon>
        <taxon>Arthropoda</taxon>
        <taxon>Crustacea</taxon>
        <taxon>Branchiopoda</taxon>
        <taxon>Diplostraca</taxon>
        <taxon>Cladocera</taxon>
        <taxon>Anomopoda</taxon>
        <taxon>Daphniidae</taxon>
        <taxon>Daphnia</taxon>
    </lineage>
</organism>
<sequence length="637" mass="69809">MSYTAVKRHHGTLNCVPSCVPTDYKCAKRKERNLKNTYGARVLGTVEKGTVRMKSPRQNAYVPGVRNNYHGRHTLERIYRRIAASNVVGTLTSRVAKKSHGSRRSSQAGSRGARSVASSIHQDHPQGGVLQKRSHHLSQQRLERARSRRKARERQLQKVVENVWENDELSSGSEEVLRNSNDSLNTPSVSEEISTDDSLGHLNMSGHGKSRKSSHKEAPQHGCLPTGYMPQLMCTAILSLGNLNIGFILAYHSLAPANHLPPNSPNWAAPWILNLFNLGGLLGALLSSLALNKGGIAAGIITVVNQIYIAELASPRHRGSLGVLPTCFGLVGTLICFGLSYAVSWRDISITGVALTGPYLLLLLFYLPDSPRYLLRQGKIPSAAAGLKRLGVKDQLSDMRDGYDLLKLSGHDGGLLKKPFMLPVTIAGGLMFFSQFSGVDSVLTYAAERFRDQSNFPMVVLYGVQLITGLICFGTVDRKGRKWLLLVSAATSALSMLSLGLYVLCEDIGVLGQTDLRWIPVSCVIVYCGAFALGLGPIPWLILGELLPIRSQGTAAAITAGLFWGPSLVVTMSFGDMQNAMYLSGTFWFYTIFCLFGYLFVLLVVPDIRPEATLEQIQIFFMTSDKREHDQWSFAVA</sequence>
<dbReference type="EMBL" id="GL732564">
    <property type="protein sequence ID" value="EFX77219.1"/>
    <property type="molecule type" value="Genomic_DNA"/>
</dbReference>
<dbReference type="FunFam" id="1.20.1250.20:FF:001152">
    <property type="entry name" value="Sugar transporter ERD6-like 6"/>
    <property type="match status" value="1"/>
</dbReference>
<dbReference type="InterPro" id="IPR036259">
    <property type="entry name" value="MFS_trans_sf"/>
</dbReference>
<feature type="transmembrane region" description="Helical" evidence="6">
    <location>
        <begin position="420"/>
        <end position="439"/>
    </location>
</feature>
<dbReference type="Proteomes" id="UP000000305">
    <property type="component" value="Unassembled WGS sequence"/>
</dbReference>
<evidence type="ECO:0000256" key="4">
    <source>
        <dbReference type="ARBA" id="ARBA00023136"/>
    </source>
</evidence>
<accession>E9GTG6</accession>
<feature type="region of interest" description="Disordered" evidence="5">
    <location>
        <begin position="170"/>
        <end position="219"/>
    </location>
</feature>
<keyword evidence="2 6" id="KW-0812">Transmembrane</keyword>
<comment type="subcellular location">
    <subcellularLocation>
        <location evidence="1">Membrane</location>
        <topology evidence="1">Multi-pass membrane protein</topology>
    </subcellularLocation>
</comment>
<feature type="transmembrane region" description="Helical" evidence="6">
    <location>
        <begin position="232"/>
        <end position="251"/>
    </location>
</feature>
<evidence type="ECO:0000256" key="5">
    <source>
        <dbReference type="SAM" id="MobiDB-lite"/>
    </source>
</evidence>
<feature type="compositionally biased region" description="Polar residues" evidence="5">
    <location>
        <begin position="170"/>
        <end position="192"/>
    </location>
</feature>
<feature type="transmembrane region" description="Helical" evidence="6">
    <location>
        <begin position="271"/>
        <end position="291"/>
    </location>
</feature>
<dbReference type="GO" id="GO:0005366">
    <property type="term" value="F:myo-inositol:proton symporter activity"/>
    <property type="evidence" value="ECO:0000318"/>
    <property type="project" value="GO_Central"/>
</dbReference>
<dbReference type="PhylomeDB" id="E9GTG6"/>
<evidence type="ECO:0000256" key="3">
    <source>
        <dbReference type="ARBA" id="ARBA00022989"/>
    </source>
</evidence>
<evidence type="ECO:0000313" key="9">
    <source>
        <dbReference type="Proteomes" id="UP000000305"/>
    </source>
</evidence>
<evidence type="ECO:0000256" key="6">
    <source>
        <dbReference type="SAM" id="Phobius"/>
    </source>
</evidence>
<dbReference type="PROSITE" id="PS50850">
    <property type="entry name" value="MFS"/>
    <property type="match status" value="1"/>
</dbReference>
<evidence type="ECO:0000256" key="2">
    <source>
        <dbReference type="ARBA" id="ARBA00022692"/>
    </source>
</evidence>
<dbReference type="AlphaFoldDB" id="E9GTG6"/>
<dbReference type="SUPFAM" id="SSF103473">
    <property type="entry name" value="MFS general substrate transporter"/>
    <property type="match status" value="1"/>
</dbReference>
<feature type="transmembrane region" description="Helical" evidence="6">
    <location>
        <begin position="321"/>
        <end position="342"/>
    </location>
</feature>
<dbReference type="PRINTS" id="PR00171">
    <property type="entry name" value="SUGRTRNSPORT"/>
</dbReference>
<dbReference type="GO" id="GO:0016324">
    <property type="term" value="C:apical plasma membrane"/>
    <property type="evidence" value="ECO:0000318"/>
    <property type="project" value="GO_Central"/>
</dbReference>
<dbReference type="KEGG" id="dpx:DAPPUDRAFT_305894"/>
<feature type="transmembrane region" description="Helical" evidence="6">
    <location>
        <begin position="587"/>
        <end position="605"/>
    </location>
</feature>
<dbReference type="Gene3D" id="1.20.1250.20">
    <property type="entry name" value="MFS general substrate transporter like domains"/>
    <property type="match status" value="2"/>
</dbReference>
<dbReference type="HOGENOM" id="CLU_429768_0_0_1"/>
<reference evidence="8 9" key="1">
    <citation type="journal article" date="2011" name="Science">
        <title>The ecoresponsive genome of Daphnia pulex.</title>
        <authorList>
            <person name="Colbourne J.K."/>
            <person name="Pfrender M.E."/>
            <person name="Gilbert D."/>
            <person name="Thomas W.K."/>
            <person name="Tucker A."/>
            <person name="Oakley T.H."/>
            <person name="Tokishita S."/>
            <person name="Aerts A."/>
            <person name="Arnold G.J."/>
            <person name="Basu M.K."/>
            <person name="Bauer D.J."/>
            <person name="Caceres C.E."/>
            <person name="Carmel L."/>
            <person name="Casola C."/>
            <person name="Choi J.H."/>
            <person name="Detter J.C."/>
            <person name="Dong Q."/>
            <person name="Dusheyko S."/>
            <person name="Eads B.D."/>
            <person name="Frohlich T."/>
            <person name="Geiler-Samerotte K.A."/>
            <person name="Gerlach D."/>
            <person name="Hatcher P."/>
            <person name="Jogdeo S."/>
            <person name="Krijgsveld J."/>
            <person name="Kriventseva E.V."/>
            <person name="Kultz D."/>
            <person name="Laforsch C."/>
            <person name="Lindquist E."/>
            <person name="Lopez J."/>
            <person name="Manak J.R."/>
            <person name="Muller J."/>
            <person name="Pangilinan J."/>
            <person name="Patwardhan R.P."/>
            <person name="Pitluck S."/>
            <person name="Pritham E.J."/>
            <person name="Rechtsteiner A."/>
            <person name="Rho M."/>
            <person name="Rogozin I.B."/>
            <person name="Sakarya O."/>
            <person name="Salamov A."/>
            <person name="Schaack S."/>
            <person name="Shapiro H."/>
            <person name="Shiga Y."/>
            <person name="Skalitzky C."/>
            <person name="Smith Z."/>
            <person name="Souvorov A."/>
            <person name="Sung W."/>
            <person name="Tang Z."/>
            <person name="Tsuchiya D."/>
            <person name="Tu H."/>
            <person name="Vos H."/>
            <person name="Wang M."/>
            <person name="Wolf Y.I."/>
            <person name="Yamagata H."/>
            <person name="Yamada T."/>
            <person name="Ye Y."/>
            <person name="Shaw J.R."/>
            <person name="Andrews J."/>
            <person name="Crease T.J."/>
            <person name="Tang H."/>
            <person name="Lucas S.M."/>
            <person name="Robertson H.M."/>
            <person name="Bork P."/>
            <person name="Koonin E.V."/>
            <person name="Zdobnov E.M."/>
            <person name="Grigoriev I.V."/>
            <person name="Lynch M."/>
            <person name="Boore J.L."/>
        </authorList>
    </citation>
    <scope>NUCLEOTIDE SEQUENCE [LARGE SCALE GENOMIC DNA]</scope>
</reference>
<proteinExistence type="predicted"/>
<feature type="transmembrane region" description="Helical" evidence="6">
    <location>
        <begin position="348"/>
        <end position="367"/>
    </location>
</feature>
<feature type="domain" description="Major facilitator superfamily (MFS) profile" evidence="7">
    <location>
        <begin position="159"/>
        <end position="609"/>
    </location>
</feature>
<evidence type="ECO:0000259" key="7">
    <source>
        <dbReference type="PROSITE" id="PS50850"/>
    </source>
</evidence>
<dbReference type="GO" id="GO:0015798">
    <property type="term" value="P:myo-inositol transport"/>
    <property type="evidence" value="ECO:0000318"/>
    <property type="project" value="GO_Central"/>
</dbReference>
<feature type="transmembrane region" description="Helical" evidence="6">
    <location>
        <begin position="524"/>
        <end position="543"/>
    </location>
</feature>
<evidence type="ECO:0000256" key="1">
    <source>
        <dbReference type="ARBA" id="ARBA00004141"/>
    </source>
</evidence>
<gene>
    <name evidence="8" type="ORF">DAPPUDRAFT_305894</name>
</gene>
<keyword evidence="3 6" id="KW-1133">Transmembrane helix</keyword>